<protein>
    <submittedName>
        <fullName evidence="1">Uncharacterized protein</fullName>
    </submittedName>
</protein>
<evidence type="ECO:0000313" key="1">
    <source>
        <dbReference type="EMBL" id="QHD64745.1"/>
    </source>
</evidence>
<reference evidence="1" key="1">
    <citation type="journal article" date="2020" name="Virus Evol.">
        <title>Analysis of the virome associated to grapevine downy mildew lesions reveals new mycovirus lineages.</title>
        <authorList>
            <person name="Chiapello M."/>
            <person name="Rodriguez-Romero J."/>
            <person name="Ayllon M.A."/>
            <person name="Turina M."/>
        </authorList>
    </citation>
    <scope>NUCLEOTIDE SEQUENCE</scope>
    <source>
        <strain evidence="1">DN35769_c0_g1_i1</strain>
    </source>
</reference>
<accession>A0A6B9Q727</accession>
<name>A0A6B9Q727_9TOMB</name>
<organism evidence="1">
    <name type="scientific">Plasmopara viticola lesion associated tombus-like virus 1</name>
    <dbReference type="NCBI Taxonomy" id="2770118"/>
    <lineage>
        <taxon>Viruses</taxon>
        <taxon>Riboviria</taxon>
        <taxon>Orthornavirae</taxon>
        <taxon>Kitrinoviricota</taxon>
        <taxon>Tolucaviricetes</taxon>
        <taxon>Tolivirales</taxon>
        <taxon>Tombusviridae</taxon>
    </lineage>
</organism>
<proteinExistence type="predicted"/>
<dbReference type="EMBL" id="MT311687">
    <property type="protein sequence ID" value="QHD64745.1"/>
    <property type="molecule type" value="Genomic_RNA"/>
</dbReference>
<sequence>MLGLGYSALVTNNFEYLYSTSGLTENGWVLENINQDATINIYINLIIRTRGYRGFYWKKGGNLHFTDASVIDYQPNYDSVGRVVCVWAGALAPGAWIALWYNNDADTGTTDQPVGAETSVYIREQVGDEDVSAVQPTQPPYKRLTGRDAPNDMDLYTFPASLPPTGLVDLTAVKGSNIVRLYHQLLNEFNPGGGSGYFTGWRFSEPVFESTTRSMYQESVNGNGYLYLPFGGPSWDSSPHPIGFEIVGSKLALKSERGQYLAWPKTGSVGNYDGAIASYELSYTDAISESILWDVKVVS</sequence>